<dbReference type="InterPro" id="IPR057744">
    <property type="entry name" value="OTAase-like"/>
</dbReference>
<comment type="caution">
    <text evidence="2">The sequence shown here is derived from an EMBL/GenBank/DDBJ whole genome shotgun (WGS) entry which is preliminary data.</text>
</comment>
<dbReference type="SUPFAM" id="SSF51338">
    <property type="entry name" value="Composite domain of metallo-dependent hydrolases"/>
    <property type="match status" value="1"/>
</dbReference>
<proteinExistence type="predicted"/>
<protein>
    <submittedName>
        <fullName evidence="2">Amidohydrolase family protein</fullName>
    </submittedName>
</protein>
<dbReference type="InterPro" id="IPR006680">
    <property type="entry name" value="Amidohydro-rel"/>
</dbReference>
<feature type="domain" description="Amidohydrolase-related" evidence="1">
    <location>
        <begin position="66"/>
        <end position="414"/>
    </location>
</feature>
<accession>A0ABT4TK68</accession>
<name>A0ABT4TK68_9ACTN</name>
<evidence type="ECO:0000313" key="2">
    <source>
        <dbReference type="EMBL" id="MDA2804991.1"/>
    </source>
</evidence>
<dbReference type="EMBL" id="JAQFWP010000015">
    <property type="protein sequence ID" value="MDA2804991.1"/>
    <property type="molecule type" value="Genomic_DNA"/>
</dbReference>
<dbReference type="SUPFAM" id="SSF51556">
    <property type="entry name" value="Metallo-dependent hydrolases"/>
    <property type="match status" value="1"/>
</dbReference>
<organism evidence="2 3">
    <name type="scientific">Nocardiopsis suaedae</name>
    <dbReference type="NCBI Taxonomy" id="3018444"/>
    <lineage>
        <taxon>Bacteria</taxon>
        <taxon>Bacillati</taxon>
        <taxon>Actinomycetota</taxon>
        <taxon>Actinomycetes</taxon>
        <taxon>Streptosporangiales</taxon>
        <taxon>Nocardiopsidaceae</taxon>
        <taxon>Nocardiopsis</taxon>
    </lineage>
</organism>
<gene>
    <name evidence="2" type="ORF">O4U47_10745</name>
</gene>
<dbReference type="Gene3D" id="3.20.20.140">
    <property type="entry name" value="Metal-dependent hydrolases"/>
    <property type="match status" value="1"/>
</dbReference>
<dbReference type="Proteomes" id="UP001165685">
    <property type="component" value="Unassembled WGS sequence"/>
</dbReference>
<keyword evidence="3" id="KW-1185">Reference proteome</keyword>
<sequence length="419" mass="43650">MPEHATPPPLPVRFTGARLIDGTGAAPVEDAVVATAADGTIAYAGPAAGAPAPAPGQEEVGLGGRTLLPGFFDCHVHLGLDNPRELVWNHLDSHASLQALAAADRMRRTLEAGVTSVRDLGGLDAGFKAAQERGLAVGPRLQVALRLISDTGGHADFTLPSGIDPHRLAPGAGETADGVHEARVAVRRLMRDGADVIKVCATGGISSPSDGPEDEGLGQEEIAAVVAETGRRGGRPVAAHAQGAAGIRNAVLGGVSSVEHGYLVDDEGIDLMLERGTFLVPTLATFDFEHRRHLMTEKAYRAKQWLAERTFDRIPEAVRRGVRVALGTDAGVSEHGRNLAELGFLVRVGLSPMEAIEAGTRSSAELLGVADRLGTVEEGKLADLVVCQGDPLRDVGVLAEPDNVAVVVQGGRVVKDIRA</sequence>
<dbReference type="PANTHER" id="PTHR43135:SF3">
    <property type="entry name" value="ALPHA-D-RIBOSE 1-METHYLPHOSPHONATE 5-TRIPHOSPHATE DIPHOSPHATASE"/>
    <property type="match status" value="1"/>
</dbReference>
<dbReference type="PANTHER" id="PTHR43135">
    <property type="entry name" value="ALPHA-D-RIBOSE 1-METHYLPHOSPHONATE 5-TRIPHOSPHATE DIPHOSPHATASE"/>
    <property type="match status" value="1"/>
</dbReference>
<evidence type="ECO:0000259" key="1">
    <source>
        <dbReference type="Pfam" id="PF01979"/>
    </source>
</evidence>
<dbReference type="InterPro" id="IPR011059">
    <property type="entry name" value="Metal-dep_hydrolase_composite"/>
</dbReference>
<dbReference type="RefSeq" id="WP_270677627.1">
    <property type="nucleotide sequence ID" value="NZ_JAQFWP010000015.1"/>
</dbReference>
<dbReference type="InterPro" id="IPR032466">
    <property type="entry name" value="Metal_Hydrolase"/>
</dbReference>
<dbReference type="Gene3D" id="2.30.40.10">
    <property type="entry name" value="Urease, subunit C, domain 1"/>
    <property type="match status" value="1"/>
</dbReference>
<dbReference type="Pfam" id="PF01979">
    <property type="entry name" value="Amidohydro_1"/>
    <property type="match status" value="1"/>
</dbReference>
<dbReference type="InterPro" id="IPR051781">
    <property type="entry name" value="Metallo-dep_Hydrolase"/>
</dbReference>
<reference evidence="2" key="1">
    <citation type="submission" date="2023-01" db="EMBL/GenBank/DDBJ databases">
        <title>Draft genome sequence of Nocardiopsis sp. LSu2-4 isolated from halophytes.</title>
        <authorList>
            <person name="Duangmal K."/>
            <person name="Chantavorakit T."/>
        </authorList>
    </citation>
    <scope>NUCLEOTIDE SEQUENCE</scope>
    <source>
        <strain evidence="2">LSu2-4</strain>
    </source>
</reference>
<evidence type="ECO:0000313" key="3">
    <source>
        <dbReference type="Proteomes" id="UP001165685"/>
    </source>
</evidence>
<dbReference type="CDD" id="cd01299">
    <property type="entry name" value="Met_dep_hydrolase_A"/>
    <property type="match status" value="1"/>
</dbReference>